<dbReference type="PIRSF" id="PIRSF005457">
    <property type="entry name" value="Glx"/>
    <property type="match status" value="1"/>
</dbReference>
<comment type="similarity">
    <text evidence="3 7">Belongs to the metallo-beta-lactamase superfamily. Glyoxalase II family.</text>
</comment>
<dbReference type="EC" id="3.1.2.6" evidence="7"/>
<evidence type="ECO:0000256" key="1">
    <source>
        <dbReference type="ARBA" id="ARBA00001623"/>
    </source>
</evidence>
<feature type="binding site" evidence="7">
    <location>
        <position position="66"/>
    </location>
    <ligand>
        <name>Zn(2+)</name>
        <dbReference type="ChEBI" id="CHEBI:29105"/>
        <label>1</label>
    </ligand>
</feature>
<evidence type="ECO:0000256" key="4">
    <source>
        <dbReference type="ARBA" id="ARBA00022723"/>
    </source>
</evidence>
<dbReference type="SMART" id="SM00849">
    <property type="entry name" value="Lactamase_B"/>
    <property type="match status" value="1"/>
</dbReference>
<evidence type="ECO:0000256" key="7">
    <source>
        <dbReference type="HAMAP-Rule" id="MF_01374"/>
    </source>
</evidence>
<dbReference type="PANTHER" id="PTHR43705">
    <property type="entry name" value="HYDROXYACYLGLUTATHIONE HYDROLASE"/>
    <property type="match status" value="1"/>
</dbReference>
<feature type="binding site" evidence="7">
    <location>
        <position position="179"/>
    </location>
    <ligand>
        <name>Zn(2+)</name>
        <dbReference type="ChEBI" id="CHEBI:29105"/>
        <label>2</label>
    </ligand>
</feature>
<sequence length="264" mass="28210">MLEENEASSPIAIEVFRLREDNAGVILRSKASGRVATIDAPDAEAVAARLDKAGLRLTDIFVTHHHGDHVEGIPALKARYGARVIGARADAHRIADLDLLVAEGESFDFGGDAVTVLETPGHTVGHISFHIPSAKAAFVGDTLFEMGCGRLFEGTPAEMWASLGKLRGLPAETRLHVGHDYGMTNVRFALSVTPHDPQLEAILAEKKAAGPGGFFAVTTVEREIAINPFLRAADPAFRAAAGFGADADPVQVFAVLREKRNSFR</sequence>
<keyword evidence="6 7" id="KW-0862">Zinc</keyword>
<feature type="domain" description="Metallo-beta-lactamase" evidence="8">
    <location>
        <begin position="21"/>
        <end position="179"/>
    </location>
</feature>
<comment type="catalytic activity">
    <reaction evidence="1 7">
        <text>an S-(2-hydroxyacyl)glutathione + H2O = a 2-hydroxy carboxylate + glutathione + H(+)</text>
        <dbReference type="Rhea" id="RHEA:21864"/>
        <dbReference type="ChEBI" id="CHEBI:15377"/>
        <dbReference type="ChEBI" id="CHEBI:15378"/>
        <dbReference type="ChEBI" id="CHEBI:57925"/>
        <dbReference type="ChEBI" id="CHEBI:58896"/>
        <dbReference type="ChEBI" id="CHEBI:71261"/>
        <dbReference type="EC" id="3.1.2.6"/>
    </reaction>
</comment>
<dbReference type="InterPro" id="IPR050110">
    <property type="entry name" value="Glyoxalase_II_hydrolase"/>
</dbReference>
<evidence type="ECO:0000313" key="9">
    <source>
        <dbReference type="EMBL" id="XBY44352.1"/>
    </source>
</evidence>
<dbReference type="HAMAP" id="MF_01374">
    <property type="entry name" value="Glyoxalase_2"/>
    <property type="match status" value="1"/>
</dbReference>
<dbReference type="InterPro" id="IPR035680">
    <property type="entry name" value="Clx_II_MBL"/>
</dbReference>
<feature type="binding site" evidence="7">
    <location>
        <position position="68"/>
    </location>
    <ligand>
        <name>Zn(2+)</name>
        <dbReference type="ChEBI" id="CHEBI:29105"/>
        <label>2</label>
    </ligand>
</feature>
<keyword evidence="4 7" id="KW-0479">Metal-binding</keyword>
<feature type="binding site" evidence="7">
    <location>
        <position position="141"/>
    </location>
    <ligand>
        <name>Zn(2+)</name>
        <dbReference type="ChEBI" id="CHEBI:29105"/>
        <label>2</label>
    </ligand>
</feature>
<comment type="function">
    <text evidence="7">Thiolesterase that catalyzes the hydrolysis of S-D-lactoyl-glutathione to form glutathione and D-lactic acid.</text>
</comment>
<protein>
    <recommendedName>
        <fullName evidence="7">Hydroxyacylglutathione hydrolase</fullName>
        <ecNumber evidence="7">3.1.2.6</ecNumber>
    </recommendedName>
    <alternativeName>
        <fullName evidence="7">Glyoxalase II</fullName>
        <shortName evidence="7">Glx II</shortName>
    </alternativeName>
</protein>
<dbReference type="KEGG" id="mflg:ABS361_20415"/>
<feature type="binding site" evidence="7">
    <location>
        <position position="122"/>
    </location>
    <ligand>
        <name>Zn(2+)</name>
        <dbReference type="ChEBI" id="CHEBI:29105"/>
        <label>1</label>
    </ligand>
</feature>
<organism evidence="9">
    <name type="scientific">Methyloraptor flagellatus</name>
    <dbReference type="NCBI Taxonomy" id="3162530"/>
    <lineage>
        <taxon>Bacteria</taxon>
        <taxon>Pseudomonadati</taxon>
        <taxon>Pseudomonadota</taxon>
        <taxon>Alphaproteobacteria</taxon>
        <taxon>Hyphomicrobiales</taxon>
        <taxon>Ancalomicrobiaceae</taxon>
        <taxon>Methyloraptor</taxon>
    </lineage>
</organism>
<dbReference type="CDD" id="cd07723">
    <property type="entry name" value="hydroxyacylglutathione_hydrolase_MBL-fold"/>
    <property type="match status" value="1"/>
</dbReference>
<evidence type="ECO:0000256" key="2">
    <source>
        <dbReference type="ARBA" id="ARBA00004963"/>
    </source>
</evidence>
<dbReference type="RefSeq" id="WP_407049444.1">
    <property type="nucleotide sequence ID" value="NZ_CP158568.1"/>
</dbReference>
<dbReference type="InterPro" id="IPR032282">
    <property type="entry name" value="HAGH_C"/>
</dbReference>
<dbReference type="AlphaFoldDB" id="A0AAU7X8G5"/>
<gene>
    <name evidence="7 9" type="primary">gloB</name>
    <name evidence="9" type="ORF">ABS361_20415</name>
</gene>
<name>A0AAU7X8G5_9HYPH</name>
<comment type="cofactor">
    <cofactor evidence="7">
        <name>Zn(2+)</name>
        <dbReference type="ChEBI" id="CHEBI:29105"/>
    </cofactor>
    <text evidence="7">Binds 2 Zn(2+) ions per subunit.</text>
</comment>
<dbReference type="GO" id="GO:0019243">
    <property type="term" value="P:methylglyoxal catabolic process to D-lactate via S-lactoyl-glutathione"/>
    <property type="evidence" value="ECO:0007669"/>
    <property type="project" value="UniProtKB-UniRule"/>
</dbReference>
<dbReference type="InterPro" id="IPR036866">
    <property type="entry name" value="RibonucZ/Hydroxyglut_hydro"/>
</dbReference>
<dbReference type="Gene3D" id="3.60.15.10">
    <property type="entry name" value="Ribonuclease Z/Hydroxyacylglutathione hydrolase-like"/>
    <property type="match status" value="1"/>
</dbReference>
<proteinExistence type="inferred from homology"/>
<comment type="subunit">
    <text evidence="7">Monomer.</text>
</comment>
<dbReference type="InterPro" id="IPR017782">
    <property type="entry name" value="Hydroxyacylglutathione_Hdrlase"/>
</dbReference>
<evidence type="ECO:0000256" key="6">
    <source>
        <dbReference type="ARBA" id="ARBA00022833"/>
    </source>
</evidence>
<evidence type="ECO:0000259" key="8">
    <source>
        <dbReference type="SMART" id="SM00849"/>
    </source>
</evidence>
<dbReference type="EMBL" id="CP158568">
    <property type="protein sequence ID" value="XBY44352.1"/>
    <property type="molecule type" value="Genomic_DNA"/>
</dbReference>
<feature type="binding site" evidence="7">
    <location>
        <position position="141"/>
    </location>
    <ligand>
        <name>Zn(2+)</name>
        <dbReference type="ChEBI" id="CHEBI:29105"/>
        <label>1</label>
    </ligand>
</feature>
<dbReference type="InterPro" id="IPR001279">
    <property type="entry name" value="Metallo-B-lactamas"/>
</dbReference>
<comment type="pathway">
    <text evidence="2 7">Secondary metabolite metabolism; methylglyoxal degradation; (R)-lactate from methylglyoxal: step 2/2.</text>
</comment>
<accession>A0AAU7X8G5</accession>
<keyword evidence="5 7" id="KW-0378">Hydrolase</keyword>
<dbReference type="Pfam" id="PF00753">
    <property type="entry name" value="Lactamase_B"/>
    <property type="match status" value="1"/>
</dbReference>
<dbReference type="NCBIfam" id="TIGR03413">
    <property type="entry name" value="GSH_gloB"/>
    <property type="match status" value="1"/>
</dbReference>
<dbReference type="SUPFAM" id="SSF56281">
    <property type="entry name" value="Metallo-hydrolase/oxidoreductase"/>
    <property type="match status" value="1"/>
</dbReference>
<dbReference type="PANTHER" id="PTHR43705:SF1">
    <property type="entry name" value="HYDROXYACYLGLUTATHIONE HYDROLASE GLOB"/>
    <property type="match status" value="1"/>
</dbReference>
<dbReference type="GO" id="GO:0004416">
    <property type="term" value="F:hydroxyacylglutathione hydrolase activity"/>
    <property type="evidence" value="ECO:0007669"/>
    <property type="project" value="UniProtKB-UniRule"/>
</dbReference>
<dbReference type="GO" id="GO:0046872">
    <property type="term" value="F:metal ion binding"/>
    <property type="evidence" value="ECO:0007669"/>
    <property type="project" value="UniProtKB-KW"/>
</dbReference>
<feature type="binding site" evidence="7">
    <location>
        <position position="64"/>
    </location>
    <ligand>
        <name>Zn(2+)</name>
        <dbReference type="ChEBI" id="CHEBI:29105"/>
        <label>1</label>
    </ligand>
</feature>
<evidence type="ECO:0000256" key="5">
    <source>
        <dbReference type="ARBA" id="ARBA00022801"/>
    </source>
</evidence>
<feature type="binding site" evidence="7">
    <location>
        <position position="69"/>
    </location>
    <ligand>
        <name>Zn(2+)</name>
        <dbReference type="ChEBI" id="CHEBI:29105"/>
        <label>2</label>
    </ligand>
</feature>
<dbReference type="Pfam" id="PF16123">
    <property type="entry name" value="HAGH_C"/>
    <property type="match status" value="1"/>
</dbReference>
<reference evidence="9" key="1">
    <citation type="submission" date="2024-06" db="EMBL/GenBank/DDBJ databases">
        <title>Methylostella associata gen. nov., sp. nov., a novel Ancalomicrobiaceae-affiliated facultatively methylotrophic bacteria that feed on methanotrophs of the genus Methylococcus.</title>
        <authorList>
            <person name="Saltykova V."/>
            <person name="Danilova O.V."/>
            <person name="Oshkin I.Y."/>
            <person name="Belova S.E."/>
            <person name="Pimenov N.V."/>
            <person name="Dedysh S.N."/>
        </authorList>
    </citation>
    <scope>NUCLEOTIDE SEQUENCE</scope>
    <source>
        <strain evidence="9">S20</strain>
    </source>
</reference>
<evidence type="ECO:0000256" key="3">
    <source>
        <dbReference type="ARBA" id="ARBA00006759"/>
    </source>
</evidence>